<comment type="caution">
    <text evidence="2">The sequence shown here is derived from an EMBL/GenBank/DDBJ whole genome shotgun (WGS) entry which is preliminary data.</text>
</comment>
<evidence type="ECO:0000256" key="1">
    <source>
        <dbReference type="SAM" id="SignalP"/>
    </source>
</evidence>
<keyword evidence="1" id="KW-0732">Signal</keyword>
<feature type="non-terminal residue" evidence="2">
    <location>
        <position position="1"/>
    </location>
</feature>
<reference evidence="2" key="1">
    <citation type="submission" date="2021-06" db="EMBL/GenBank/DDBJ databases">
        <authorList>
            <person name="Kallberg Y."/>
            <person name="Tangrot J."/>
            <person name="Rosling A."/>
        </authorList>
    </citation>
    <scope>NUCLEOTIDE SEQUENCE</scope>
    <source>
        <strain evidence="2">MA453B</strain>
    </source>
</reference>
<gene>
    <name evidence="2" type="ORF">DERYTH_LOCUS11171</name>
</gene>
<evidence type="ECO:0000313" key="2">
    <source>
        <dbReference type="EMBL" id="CAG8669712.1"/>
    </source>
</evidence>
<sequence length="130" mass="13385">MARFYLSLLAVFLVFLTVVSADIIDIQVGQGGLTFTPQNVTAKMGDSLLFIWQNGTTMHSVIRSDAPAGSCIQATDLKSGNAGNHCKSGMWGVITVEGANGTTSSKTSSGNRISGGVSLGIIMVVGAAAF</sequence>
<proteinExistence type="predicted"/>
<feature type="signal peptide" evidence="1">
    <location>
        <begin position="1"/>
        <end position="21"/>
    </location>
</feature>
<dbReference type="EMBL" id="CAJVPY010006807">
    <property type="protein sequence ID" value="CAG8669712.1"/>
    <property type="molecule type" value="Genomic_DNA"/>
</dbReference>
<evidence type="ECO:0000313" key="3">
    <source>
        <dbReference type="Proteomes" id="UP000789405"/>
    </source>
</evidence>
<feature type="chain" id="PRO_5040444640" evidence="1">
    <location>
        <begin position="22"/>
        <end position="130"/>
    </location>
</feature>
<accession>A0A9N9ED04</accession>
<dbReference type="SUPFAM" id="SSF49503">
    <property type="entry name" value="Cupredoxins"/>
    <property type="match status" value="1"/>
</dbReference>
<dbReference type="Proteomes" id="UP000789405">
    <property type="component" value="Unassembled WGS sequence"/>
</dbReference>
<dbReference type="AlphaFoldDB" id="A0A9N9ED04"/>
<keyword evidence="3" id="KW-1185">Reference proteome</keyword>
<dbReference type="InterPro" id="IPR008972">
    <property type="entry name" value="Cupredoxin"/>
</dbReference>
<dbReference type="OrthoDB" id="2387117at2759"/>
<protein>
    <submittedName>
        <fullName evidence="2">19711_t:CDS:1</fullName>
    </submittedName>
</protein>
<name>A0A9N9ED04_9GLOM</name>
<organism evidence="2 3">
    <name type="scientific">Dentiscutata erythropus</name>
    <dbReference type="NCBI Taxonomy" id="1348616"/>
    <lineage>
        <taxon>Eukaryota</taxon>
        <taxon>Fungi</taxon>
        <taxon>Fungi incertae sedis</taxon>
        <taxon>Mucoromycota</taxon>
        <taxon>Glomeromycotina</taxon>
        <taxon>Glomeromycetes</taxon>
        <taxon>Diversisporales</taxon>
        <taxon>Gigasporaceae</taxon>
        <taxon>Dentiscutata</taxon>
    </lineage>
</organism>